<name>K7A2P7_9ALTE</name>
<proteinExistence type="predicted"/>
<dbReference type="GO" id="GO:0016757">
    <property type="term" value="F:glycosyltransferase activity"/>
    <property type="evidence" value="ECO:0007669"/>
    <property type="project" value="TreeGrafter"/>
</dbReference>
<evidence type="ECO:0000313" key="1">
    <source>
        <dbReference type="EMBL" id="GAC29760.1"/>
    </source>
</evidence>
<sequence>MKILVVSHRVPFPPNKGEKLRTYHQLERLKQLGHSLSLISPSSGPEDEEFAAALALDLGITVNTAKLEYKPLRFAKALATNRSLSEANFYSSRVKQLIENETRSFEPDFLFLTASSLVRYIDSIANKHSSPAVLTDFMDVDSNKWQQYQHKAHFPMNLVYKREAKLVKKLEIEAAKLSKECYLIASAELKLFKNEVTQQGNITILPNGIDDSIFKPNIDITRPQHPTLLFTGVMDYKPNIDAVLWFIANCWSQIKDQYPNAKLVIAGMNPSANIQKLGTSDDITVTGFVDNIMPYFQSACIFIAPFQIARGVQNKVLQAMSCELPVVTTLKGIEGIIHCAGKDVLLADTAEQYTTHCLNLLESIELRESIGKAARQTILANYAWPEVLKPLTNQVEKST</sequence>
<reference evidence="2" key="1">
    <citation type="journal article" date="2014" name="Environ. Microbiol.">
        <title>Comparative genomics of the marine bacterial genus Glaciecola reveals the high degree of genomic diversity and genomic characteristic for cold adaptation.</title>
        <authorList>
            <person name="Qin Q.L."/>
            <person name="Xie B.B."/>
            <person name="Yu Y."/>
            <person name="Shu Y.L."/>
            <person name="Rong J.C."/>
            <person name="Zhang Y.J."/>
            <person name="Zhao D.L."/>
            <person name="Chen X.L."/>
            <person name="Zhang X.Y."/>
            <person name="Chen B."/>
            <person name="Zhou B.C."/>
            <person name="Zhang Y.Z."/>
        </authorList>
    </citation>
    <scope>NUCLEOTIDE SEQUENCE [LARGE SCALE GENOMIC DNA]</scope>
    <source>
        <strain evidence="2">ACAM 615</strain>
    </source>
</reference>
<dbReference type="RefSeq" id="WP_006013095.1">
    <property type="nucleotide sequence ID" value="NZ_BAEQ01000050.1"/>
</dbReference>
<dbReference type="SUPFAM" id="SSF53756">
    <property type="entry name" value="UDP-Glycosyltransferase/glycogen phosphorylase"/>
    <property type="match status" value="1"/>
</dbReference>
<dbReference type="Pfam" id="PF13692">
    <property type="entry name" value="Glyco_trans_1_4"/>
    <property type="match status" value="1"/>
</dbReference>
<dbReference type="STRING" id="1121922.GCA_000428905_00390"/>
<organism evidence="1 2">
    <name type="scientific">Brumicola pallidula DSM 14239 = ACAM 615</name>
    <dbReference type="NCBI Taxonomy" id="1121922"/>
    <lineage>
        <taxon>Bacteria</taxon>
        <taxon>Pseudomonadati</taxon>
        <taxon>Pseudomonadota</taxon>
        <taxon>Gammaproteobacteria</taxon>
        <taxon>Alteromonadales</taxon>
        <taxon>Alteromonadaceae</taxon>
        <taxon>Brumicola</taxon>
    </lineage>
</organism>
<dbReference type="OrthoDB" id="9807209at2"/>
<keyword evidence="2" id="KW-1185">Reference proteome</keyword>
<dbReference type="InterPro" id="IPR017521">
    <property type="entry name" value="Sugar_tfrase_PEP-CTERM_Stp1"/>
</dbReference>
<protein>
    <submittedName>
        <fullName evidence="1">Uncharacterized protein</fullName>
    </submittedName>
</protein>
<dbReference type="NCBIfam" id="TIGR03087">
    <property type="entry name" value="stp1"/>
    <property type="match status" value="1"/>
</dbReference>
<dbReference type="Gene3D" id="3.40.50.2000">
    <property type="entry name" value="Glycogen Phosphorylase B"/>
    <property type="match status" value="2"/>
</dbReference>
<dbReference type="AlphaFoldDB" id="K7A2P7"/>
<dbReference type="PANTHER" id="PTHR45947">
    <property type="entry name" value="SULFOQUINOVOSYL TRANSFERASE SQD2"/>
    <property type="match status" value="1"/>
</dbReference>
<dbReference type="InterPro" id="IPR050194">
    <property type="entry name" value="Glycosyltransferase_grp1"/>
</dbReference>
<dbReference type="CDD" id="cd03801">
    <property type="entry name" value="GT4_PimA-like"/>
    <property type="match status" value="1"/>
</dbReference>
<dbReference type="PANTHER" id="PTHR45947:SF3">
    <property type="entry name" value="SULFOQUINOVOSYL TRANSFERASE SQD2"/>
    <property type="match status" value="1"/>
</dbReference>
<comment type="caution">
    <text evidence="1">The sequence shown here is derived from an EMBL/GenBank/DDBJ whole genome shotgun (WGS) entry which is preliminary data.</text>
</comment>
<dbReference type="EMBL" id="BAEQ01000050">
    <property type="protein sequence ID" value="GAC29760.1"/>
    <property type="molecule type" value="Genomic_DNA"/>
</dbReference>
<dbReference type="Proteomes" id="UP000006251">
    <property type="component" value="Unassembled WGS sequence"/>
</dbReference>
<gene>
    <name evidence="1" type="ORF">GPAL_2909</name>
</gene>
<evidence type="ECO:0000313" key="2">
    <source>
        <dbReference type="Proteomes" id="UP000006251"/>
    </source>
</evidence>
<accession>K7A2P7</accession>